<comment type="caution">
    <text evidence="1">The sequence shown here is derived from an EMBL/GenBank/DDBJ whole genome shotgun (WGS) entry which is preliminary data.</text>
</comment>
<sequence length="349" mass="38702">MATEEDQAALPQLLYLGPLGTYTHQVRADNGLNRVKTSHGKLWTQVAYENLADNVTYVQRDTIREVFESISPEFPYGVIPQENSTYGSVIDTYDSLRSPRAGTEVFVRGDITLAVQHCLVGRNGLDRTNIKRILSHEQALGQCRDYLYTNFPEATLKKVSSTAVAAQSLTEDDADIESAAICSALCVKLFSGLEILQRSIQDKQDNFTRFFVLSHSLESMPPLLDTKFRLLRALVRISMPPAPSSGSHEADSGQQKVQCPAAYSHNRPLHLVMSTLLTTFGVPITRIDRRPSLSDVPFEDLYFVELEELGSPMESPPRAERLESWATKVNSGVKRVKAAGGEATILGVW</sequence>
<name>A0ACB8UKD9_9APHY</name>
<evidence type="ECO:0000313" key="1">
    <source>
        <dbReference type="EMBL" id="KAI0094760.1"/>
    </source>
</evidence>
<evidence type="ECO:0000313" key="2">
    <source>
        <dbReference type="Proteomes" id="UP001055072"/>
    </source>
</evidence>
<dbReference type="EMBL" id="MU274900">
    <property type="protein sequence ID" value="KAI0094760.1"/>
    <property type="molecule type" value="Genomic_DNA"/>
</dbReference>
<protein>
    <submittedName>
        <fullName evidence="1">Prephenate dehydratase-domain-containing protein</fullName>
    </submittedName>
</protein>
<reference evidence="1" key="1">
    <citation type="journal article" date="2021" name="Environ. Microbiol.">
        <title>Gene family expansions and transcriptome signatures uncover fungal adaptations to wood decay.</title>
        <authorList>
            <person name="Hage H."/>
            <person name="Miyauchi S."/>
            <person name="Viragh M."/>
            <person name="Drula E."/>
            <person name="Min B."/>
            <person name="Chaduli D."/>
            <person name="Navarro D."/>
            <person name="Favel A."/>
            <person name="Norest M."/>
            <person name="Lesage-Meessen L."/>
            <person name="Balint B."/>
            <person name="Merenyi Z."/>
            <person name="de Eugenio L."/>
            <person name="Morin E."/>
            <person name="Martinez A.T."/>
            <person name="Baldrian P."/>
            <person name="Stursova M."/>
            <person name="Martinez M.J."/>
            <person name="Novotny C."/>
            <person name="Magnuson J.K."/>
            <person name="Spatafora J.W."/>
            <person name="Maurice S."/>
            <person name="Pangilinan J."/>
            <person name="Andreopoulos W."/>
            <person name="LaButti K."/>
            <person name="Hundley H."/>
            <person name="Na H."/>
            <person name="Kuo A."/>
            <person name="Barry K."/>
            <person name="Lipzen A."/>
            <person name="Henrissat B."/>
            <person name="Riley R."/>
            <person name="Ahrendt S."/>
            <person name="Nagy L.G."/>
            <person name="Grigoriev I.V."/>
            <person name="Martin F."/>
            <person name="Rosso M.N."/>
        </authorList>
    </citation>
    <scope>NUCLEOTIDE SEQUENCE</scope>
    <source>
        <strain evidence="1">CBS 384.51</strain>
    </source>
</reference>
<keyword evidence="2" id="KW-1185">Reference proteome</keyword>
<accession>A0ACB8UKD9</accession>
<organism evidence="1 2">
    <name type="scientific">Irpex rosettiformis</name>
    <dbReference type="NCBI Taxonomy" id="378272"/>
    <lineage>
        <taxon>Eukaryota</taxon>
        <taxon>Fungi</taxon>
        <taxon>Dikarya</taxon>
        <taxon>Basidiomycota</taxon>
        <taxon>Agaricomycotina</taxon>
        <taxon>Agaricomycetes</taxon>
        <taxon>Polyporales</taxon>
        <taxon>Irpicaceae</taxon>
        <taxon>Irpex</taxon>
    </lineage>
</organism>
<dbReference type="Proteomes" id="UP001055072">
    <property type="component" value="Unassembled WGS sequence"/>
</dbReference>
<proteinExistence type="predicted"/>
<gene>
    <name evidence="1" type="ORF">BDY19DRAFT_1052537</name>
</gene>